<dbReference type="PANTHER" id="PTHR38031">
    <property type="entry name" value="SULFUR CARRIER PROTEIN SLR0821-RELATED"/>
    <property type="match status" value="1"/>
</dbReference>
<dbReference type="EMBL" id="FNNZ01000001">
    <property type="protein sequence ID" value="SDW12639.1"/>
    <property type="molecule type" value="Genomic_DNA"/>
</dbReference>
<name>A0A1H2R1T6_THIRO</name>
<keyword evidence="2" id="KW-1185">Reference proteome</keyword>
<dbReference type="InterPro" id="IPR003749">
    <property type="entry name" value="ThiS/MoaD-like"/>
</dbReference>
<proteinExistence type="predicted"/>
<dbReference type="SUPFAM" id="SSF54285">
    <property type="entry name" value="MoaD/ThiS"/>
    <property type="match status" value="1"/>
</dbReference>
<dbReference type="InterPro" id="IPR012675">
    <property type="entry name" value="Beta-grasp_dom_sf"/>
</dbReference>
<dbReference type="Gene3D" id="3.10.20.30">
    <property type="match status" value="1"/>
</dbReference>
<dbReference type="STRING" id="1058.SAMN05421783_101485"/>
<organism evidence="1 2">
    <name type="scientific">Thiocapsa roseopersicina</name>
    <dbReference type="NCBI Taxonomy" id="1058"/>
    <lineage>
        <taxon>Bacteria</taxon>
        <taxon>Pseudomonadati</taxon>
        <taxon>Pseudomonadota</taxon>
        <taxon>Gammaproteobacteria</taxon>
        <taxon>Chromatiales</taxon>
        <taxon>Chromatiaceae</taxon>
        <taxon>Thiocapsa</taxon>
    </lineage>
</organism>
<dbReference type="AlphaFoldDB" id="A0A1H2R1T6"/>
<dbReference type="RefSeq" id="WP_093027705.1">
    <property type="nucleotide sequence ID" value="NZ_FNNZ01000001.1"/>
</dbReference>
<evidence type="ECO:0000313" key="1">
    <source>
        <dbReference type="EMBL" id="SDW12639.1"/>
    </source>
</evidence>
<protein>
    <submittedName>
        <fullName evidence="1">Molybdopterin synthase subunit MoaD</fullName>
    </submittedName>
</protein>
<gene>
    <name evidence="1" type="ORF">SAMN05421783_101485</name>
</gene>
<dbReference type="PANTHER" id="PTHR38031:SF1">
    <property type="entry name" value="SULFUR CARRIER PROTEIN CYSO"/>
    <property type="match status" value="1"/>
</dbReference>
<reference evidence="2" key="1">
    <citation type="submission" date="2016-10" db="EMBL/GenBank/DDBJ databases">
        <authorList>
            <person name="Varghese N."/>
            <person name="Submissions S."/>
        </authorList>
    </citation>
    <scope>NUCLEOTIDE SEQUENCE [LARGE SCALE GENOMIC DNA]</scope>
    <source>
        <strain evidence="2">DSM 217</strain>
    </source>
</reference>
<sequence>MATTLRFTPNLYRYLDCPDTSVAGATVRETLDAYLQANPRARGFLLDDQGAVRMHVAIFVNETLIRDRTGLSDPVGEGDEIFVAQALSGG</sequence>
<dbReference type="InterPro" id="IPR016155">
    <property type="entry name" value="Mopterin_synth/thiamin_S_b"/>
</dbReference>
<accession>A0A1H2R1T6</accession>
<dbReference type="Pfam" id="PF02597">
    <property type="entry name" value="ThiS"/>
    <property type="match status" value="1"/>
</dbReference>
<evidence type="ECO:0000313" key="2">
    <source>
        <dbReference type="Proteomes" id="UP000198816"/>
    </source>
</evidence>
<dbReference type="InterPro" id="IPR052045">
    <property type="entry name" value="Sulfur_Carrier/Prot_Modifier"/>
</dbReference>
<dbReference type="Proteomes" id="UP000198816">
    <property type="component" value="Unassembled WGS sequence"/>
</dbReference>
<dbReference type="OrthoDB" id="6894792at2"/>